<proteinExistence type="predicted"/>
<evidence type="ECO:0000256" key="5">
    <source>
        <dbReference type="ARBA" id="ARBA00022679"/>
    </source>
</evidence>
<dbReference type="PROSITE" id="PS50109">
    <property type="entry name" value="HIS_KIN"/>
    <property type="match status" value="1"/>
</dbReference>
<dbReference type="PRINTS" id="PR00344">
    <property type="entry name" value="BCTRLSENSOR"/>
</dbReference>
<dbReference type="CDD" id="cd00075">
    <property type="entry name" value="HATPase"/>
    <property type="match status" value="1"/>
</dbReference>
<sequence length="442" mass="48960">MKLRSQFILLDIFTGFAAIAATAALVIFASHINLLTGPGREMISVRERLEAAVDHGAERAELESILEESKSLKLLLEDSDFRLLASNFPEAARLASGEPAEIARNFGEFFMNRIGGGTEEYYLVAIQLTPGGFYSSFITSTAPFVVLFLAILLLLPFLASFRLNRTLKAIKSLQLATERVAAGDLEYSPIMEGPEEIVSLAHSFDAMRLALRDESDRRARFLMSISHDLKTPLASVRGYVEALRDGHAEDSGRQEHYLSIIDQKSMLLESRIRELVNFASLSTSDWQLTLRPVRLREFFSGIAEAFREEASVFGRIFAATINIPDDVTAMMDEQLFTRTLENLFSNSLKFTHDGGRIELDCYTLEGFTDIAFSDDGPGIADADKPYIFEAFYRGDKTRTTQGMGLGLAIAKSITEAHGFSISVRDTQGPGTVIVIRIPHCQG</sequence>
<comment type="catalytic activity">
    <reaction evidence="1">
        <text>ATP + protein L-histidine = ADP + protein N-phospho-L-histidine.</text>
        <dbReference type="EC" id="2.7.13.3"/>
    </reaction>
</comment>
<evidence type="ECO:0000256" key="10">
    <source>
        <dbReference type="SAM" id="Phobius"/>
    </source>
</evidence>
<dbReference type="AlphaFoldDB" id="A0A3P3XP56"/>
<evidence type="ECO:0000259" key="11">
    <source>
        <dbReference type="PROSITE" id="PS50109"/>
    </source>
</evidence>
<dbReference type="CDD" id="cd00082">
    <property type="entry name" value="HisKA"/>
    <property type="match status" value="1"/>
</dbReference>
<dbReference type="Pfam" id="PF00512">
    <property type="entry name" value="HisKA"/>
    <property type="match status" value="1"/>
</dbReference>
<dbReference type="InterPro" id="IPR003661">
    <property type="entry name" value="HisK_dim/P_dom"/>
</dbReference>
<dbReference type="GO" id="GO:0000155">
    <property type="term" value="F:phosphorelay sensor kinase activity"/>
    <property type="evidence" value="ECO:0007669"/>
    <property type="project" value="InterPro"/>
</dbReference>
<dbReference type="Gene3D" id="1.10.287.130">
    <property type="match status" value="1"/>
</dbReference>
<dbReference type="EC" id="2.7.13.3" evidence="3"/>
<dbReference type="InterPro" id="IPR005467">
    <property type="entry name" value="His_kinase_dom"/>
</dbReference>
<dbReference type="GO" id="GO:0005524">
    <property type="term" value="F:ATP binding"/>
    <property type="evidence" value="ECO:0007669"/>
    <property type="project" value="UniProtKB-KW"/>
</dbReference>
<evidence type="ECO:0000256" key="9">
    <source>
        <dbReference type="ARBA" id="ARBA00023012"/>
    </source>
</evidence>
<evidence type="ECO:0000313" key="13">
    <source>
        <dbReference type="EMBL" id="SLM18068.1"/>
    </source>
</evidence>
<evidence type="ECO:0000256" key="4">
    <source>
        <dbReference type="ARBA" id="ARBA00022553"/>
    </source>
</evidence>
<evidence type="ECO:0000259" key="12">
    <source>
        <dbReference type="PROSITE" id="PS50885"/>
    </source>
</evidence>
<dbReference type="InterPro" id="IPR003660">
    <property type="entry name" value="HAMP_dom"/>
</dbReference>
<dbReference type="SUPFAM" id="SSF55874">
    <property type="entry name" value="ATPase domain of HSP90 chaperone/DNA topoisomerase II/histidine kinase"/>
    <property type="match status" value="1"/>
</dbReference>
<dbReference type="PANTHER" id="PTHR42878:SF7">
    <property type="entry name" value="SENSOR HISTIDINE KINASE GLRK"/>
    <property type="match status" value="1"/>
</dbReference>
<keyword evidence="4" id="KW-0597">Phosphoprotein</keyword>
<dbReference type="SMART" id="SM00388">
    <property type="entry name" value="HisKA"/>
    <property type="match status" value="1"/>
</dbReference>
<keyword evidence="7 13" id="KW-0418">Kinase</keyword>
<keyword evidence="5 13" id="KW-0808">Transferase</keyword>
<dbReference type="Pfam" id="PF02518">
    <property type="entry name" value="HATPase_c"/>
    <property type="match status" value="1"/>
</dbReference>
<feature type="domain" description="HAMP" evidence="12">
    <location>
        <begin position="164"/>
        <end position="216"/>
    </location>
</feature>
<reference evidence="13" key="1">
    <citation type="submission" date="2017-02" db="EMBL/GenBank/DDBJ databases">
        <authorList>
            <person name="Regsiter A."/>
            <person name="William W."/>
        </authorList>
    </citation>
    <scope>NUCLEOTIDE SEQUENCE</scope>
    <source>
        <strain evidence="13">BdmA 4</strain>
    </source>
</reference>
<dbReference type="GO" id="GO:0000156">
    <property type="term" value="F:phosphorelay response regulator activity"/>
    <property type="evidence" value="ECO:0007669"/>
    <property type="project" value="TreeGrafter"/>
</dbReference>
<keyword evidence="9" id="KW-0902">Two-component regulatory system</keyword>
<dbReference type="Pfam" id="PF00672">
    <property type="entry name" value="HAMP"/>
    <property type="match status" value="1"/>
</dbReference>
<feature type="domain" description="Histidine kinase" evidence="11">
    <location>
        <begin position="224"/>
        <end position="441"/>
    </location>
</feature>
<keyword evidence="8" id="KW-0067">ATP-binding</keyword>
<dbReference type="PROSITE" id="PS50885">
    <property type="entry name" value="HAMP"/>
    <property type="match status" value="1"/>
</dbReference>
<evidence type="ECO:0000256" key="3">
    <source>
        <dbReference type="ARBA" id="ARBA00012438"/>
    </source>
</evidence>
<name>A0A3P3XP56_9SPIR</name>
<dbReference type="GO" id="GO:0007234">
    <property type="term" value="P:osmosensory signaling via phosphorelay pathway"/>
    <property type="evidence" value="ECO:0007669"/>
    <property type="project" value="TreeGrafter"/>
</dbReference>
<feature type="transmembrane region" description="Helical" evidence="10">
    <location>
        <begin position="7"/>
        <end position="32"/>
    </location>
</feature>
<evidence type="ECO:0000256" key="8">
    <source>
        <dbReference type="ARBA" id="ARBA00022840"/>
    </source>
</evidence>
<comment type="subcellular location">
    <subcellularLocation>
        <location evidence="2">Membrane</location>
    </subcellularLocation>
</comment>
<dbReference type="EMBL" id="FWDO01000004">
    <property type="protein sequence ID" value="SLM18068.1"/>
    <property type="molecule type" value="Genomic_DNA"/>
</dbReference>
<evidence type="ECO:0000256" key="2">
    <source>
        <dbReference type="ARBA" id="ARBA00004370"/>
    </source>
</evidence>
<dbReference type="InterPro" id="IPR003594">
    <property type="entry name" value="HATPase_dom"/>
</dbReference>
<protein>
    <recommendedName>
        <fullName evidence="3">histidine kinase</fullName>
        <ecNumber evidence="3">2.7.13.3</ecNumber>
    </recommendedName>
</protein>
<dbReference type="Gene3D" id="3.30.565.10">
    <property type="entry name" value="Histidine kinase-like ATPase, C-terminal domain"/>
    <property type="match status" value="1"/>
</dbReference>
<dbReference type="InterPro" id="IPR036097">
    <property type="entry name" value="HisK_dim/P_sf"/>
</dbReference>
<dbReference type="SUPFAM" id="SSF47384">
    <property type="entry name" value="Homodimeric domain of signal transducing histidine kinase"/>
    <property type="match status" value="1"/>
</dbReference>
<keyword evidence="10" id="KW-1133">Transmembrane helix</keyword>
<organism evidence="13">
    <name type="scientific">uncultured spirochete</name>
    <dbReference type="NCBI Taxonomy" id="156406"/>
    <lineage>
        <taxon>Bacteria</taxon>
        <taxon>Pseudomonadati</taxon>
        <taxon>Spirochaetota</taxon>
        <taxon>Spirochaetia</taxon>
        <taxon>Spirochaetales</taxon>
        <taxon>environmental samples</taxon>
    </lineage>
</organism>
<keyword evidence="10" id="KW-0812">Transmembrane</keyword>
<dbReference type="GO" id="GO:0030295">
    <property type="term" value="F:protein kinase activator activity"/>
    <property type="evidence" value="ECO:0007669"/>
    <property type="project" value="TreeGrafter"/>
</dbReference>
<accession>A0A3P3XP56</accession>
<evidence type="ECO:0000256" key="7">
    <source>
        <dbReference type="ARBA" id="ARBA00022777"/>
    </source>
</evidence>
<evidence type="ECO:0000256" key="1">
    <source>
        <dbReference type="ARBA" id="ARBA00000085"/>
    </source>
</evidence>
<dbReference type="InterPro" id="IPR036890">
    <property type="entry name" value="HATPase_C_sf"/>
</dbReference>
<dbReference type="InterPro" id="IPR004358">
    <property type="entry name" value="Sig_transdc_His_kin-like_C"/>
</dbReference>
<gene>
    <name evidence="13" type="ORF">SPIRO4BDMA_40640</name>
</gene>
<keyword evidence="6" id="KW-0547">Nucleotide-binding</keyword>
<dbReference type="InterPro" id="IPR050351">
    <property type="entry name" value="BphY/WalK/GraS-like"/>
</dbReference>
<dbReference type="CDD" id="cd06225">
    <property type="entry name" value="HAMP"/>
    <property type="match status" value="1"/>
</dbReference>
<dbReference type="PANTHER" id="PTHR42878">
    <property type="entry name" value="TWO-COMPONENT HISTIDINE KINASE"/>
    <property type="match status" value="1"/>
</dbReference>
<feature type="transmembrane region" description="Helical" evidence="10">
    <location>
        <begin position="137"/>
        <end position="161"/>
    </location>
</feature>
<dbReference type="GO" id="GO:0016020">
    <property type="term" value="C:membrane"/>
    <property type="evidence" value="ECO:0007669"/>
    <property type="project" value="UniProtKB-SubCell"/>
</dbReference>
<keyword evidence="10" id="KW-0472">Membrane</keyword>
<dbReference type="SMART" id="SM00304">
    <property type="entry name" value="HAMP"/>
    <property type="match status" value="1"/>
</dbReference>
<dbReference type="Gene3D" id="6.10.340.10">
    <property type="match status" value="1"/>
</dbReference>
<evidence type="ECO:0000256" key="6">
    <source>
        <dbReference type="ARBA" id="ARBA00022741"/>
    </source>
</evidence>
<dbReference type="SMART" id="SM00387">
    <property type="entry name" value="HATPase_c"/>
    <property type="match status" value="1"/>
</dbReference>